<dbReference type="Proteomes" id="UP000460412">
    <property type="component" value="Unassembled WGS sequence"/>
</dbReference>
<feature type="transmembrane region" description="Helical" evidence="1">
    <location>
        <begin position="7"/>
        <end position="24"/>
    </location>
</feature>
<feature type="transmembrane region" description="Helical" evidence="1">
    <location>
        <begin position="409"/>
        <end position="425"/>
    </location>
</feature>
<feature type="transmembrane region" description="Helical" evidence="1">
    <location>
        <begin position="385"/>
        <end position="402"/>
    </location>
</feature>
<keyword evidence="1" id="KW-0472">Membrane</keyword>
<organism evidence="2 3">
    <name type="scientific">Sporofaciens musculi</name>
    <dbReference type="NCBI Taxonomy" id="2681861"/>
    <lineage>
        <taxon>Bacteria</taxon>
        <taxon>Bacillati</taxon>
        <taxon>Bacillota</taxon>
        <taxon>Clostridia</taxon>
        <taxon>Lachnospirales</taxon>
        <taxon>Lachnospiraceae</taxon>
        <taxon>Sporofaciens</taxon>
    </lineage>
</organism>
<dbReference type="NCBIfam" id="TIGR04370">
    <property type="entry name" value="glyco_rpt_poly"/>
    <property type="match status" value="1"/>
</dbReference>
<gene>
    <name evidence="2" type="ORF">GN277_05125</name>
</gene>
<keyword evidence="1" id="KW-0812">Transmembrane</keyword>
<evidence type="ECO:0000313" key="3">
    <source>
        <dbReference type="Proteomes" id="UP000460412"/>
    </source>
</evidence>
<dbReference type="AlphaFoldDB" id="A0A7X3ME95"/>
<dbReference type="InterPro" id="IPR029468">
    <property type="entry name" value="O-ag_pol_Wzy"/>
</dbReference>
<evidence type="ECO:0000256" key="1">
    <source>
        <dbReference type="SAM" id="Phobius"/>
    </source>
</evidence>
<reference evidence="2 3" key="1">
    <citation type="submission" date="2019-12" db="EMBL/GenBank/DDBJ databases">
        <title>Sporaefaciens musculi gen. nov., sp. nov., a novel bacterium isolated from the caecum of an obese mouse.</title>
        <authorList>
            <person name="Rasmussen T.S."/>
            <person name="Streidl T."/>
            <person name="Hitch T.C.A."/>
            <person name="Wortmann E."/>
            <person name="Deptula P."/>
            <person name="Hansen M."/>
            <person name="Nielsen D.S."/>
            <person name="Clavel T."/>
            <person name="Vogensen F.K."/>
        </authorList>
    </citation>
    <scope>NUCLEOTIDE SEQUENCE [LARGE SCALE GENOMIC DNA]</scope>
    <source>
        <strain evidence="2 3">WCA-9-b2</strain>
    </source>
</reference>
<feature type="transmembrane region" description="Helical" evidence="1">
    <location>
        <begin position="54"/>
        <end position="76"/>
    </location>
</feature>
<feature type="transmembrane region" description="Helical" evidence="1">
    <location>
        <begin position="91"/>
        <end position="109"/>
    </location>
</feature>
<protein>
    <submittedName>
        <fullName evidence="2">O-antigen polysaccharide polymerase Wzy</fullName>
    </submittedName>
</protein>
<feature type="transmembrane region" description="Helical" evidence="1">
    <location>
        <begin position="30"/>
        <end position="47"/>
    </location>
</feature>
<dbReference type="Pfam" id="PF14296">
    <property type="entry name" value="O-ag_pol_Wzy"/>
    <property type="match status" value="1"/>
</dbReference>
<feature type="transmembrane region" description="Helical" evidence="1">
    <location>
        <begin position="260"/>
        <end position="281"/>
    </location>
</feature>
<proteinExistence type="predicted"/>
<feature type="transmembrane region" description="Helical" evidence="1">
    <location>
        <begin position="142"/>
        <end position="159"/>
    </location>
</feature>
<dbReference type="EMBL" id="WUQX01000001">
    <property type="protein sequence ID" value="MXP74783.1"/>
    <property type="molecule type" value="Genomic_DNA"/>
</dbReference>
<feature type="transmembrane region" description="Helical" evidence="1">
    <location>
        <begin position="437"/>
        <end position="455"/>
    </location>
</feature>
<sequence>MRINKFIVFVGHIIAILLLLVANITDSPQISIISLTILLIALVVFCLQDFDGKLGLSLYFVSMVIFLCARPIIFFWTRDENWMCGFFSGEFIPAINAIFLSFVCLALGYHAGSRKIKVQIGDFGLTRRFADEKFAINKLRTYSFYLCVFSTIIALYFEMQRLAYALANGYVSLYYSYENSSIAIRALIMSRSCLFIALATNPPIKLAKKLLLFSAVIPFIKLIEGGRSEFVMIMMFIFFYLYTDRENKLENKITYKKMKYIFLVAFIIFCGMPFLYAWGFLRTDRSYEMRNLLDGAISFMTEQSGTFNLVGYAVRYEGKLPGINYTFGPFIDRILGNNYASFTVEAAMNTNQFGTVMTYLTKTYNYLNLYDGIGTSYVAELLYDFGYIGVMAGNLIIGYILYKLTRFKANSMFFQAIYFIFFYYFFNLPRMNILNPIQQLVSATNISIFIILFGISKKRGGTQGYGTIGEKT</sequence>
<keyword evidence="3" id="KW-1185">Reference proteome</keyword>
<keyword evidence="1" id="KW-1133">Transmembrane helix</keyword>
<evidence type="ECO:0000313" key="2">
    <source>
        <dbReference type="EMBL" id="MXP74783.1"/>
    </source>
</evidence>
<dbReference type="RefSeq" id="WP_159750121.1">
    <property type="nucleotide sequence ID" value="NZ_WUQX01000001.1"/>
</dbReference>
<name>A0A7X3ME95_9FIRM</name>
<feature type="transmembrane region" description="Helical" evidence="1">
    <location>
        <begin position="210"/>
        <end position="240"/>
    </location>
</feature>
<comment type="caution">
    <text evidence="2">The sequence shown here is derived from an EMBL/GenBank/DDBJ whole genome shotgun (WGS) entry which is preliminary data.</text>
</comment>
<accession>A0A7X3ME95</accession>